<evidence type="ECO:0000313" key="7">
    <source>
        <dbReference type="EMBL" id="KAK7106227.1"/>
    </source>
</evidence>
<feature type="domain" description="Ig-like" evidence="5">
    <location>
        <begin position="158"/>
        <end position="217"/>
    </location>
</feature>
<keyword evidence="8" id="KW-1185">Reference proteome</keyword>
<dbReference type="Gene3D" id="2.60.40.10">
    <property type="entry name" value="Immunoglobulins"/>
    <property type="match status" value="1"/>
</dbReference>
<dbReference type="SUPFAM" id="SSF48726">
    <property type="entry name" value="Immunoglobulin"/>
    <property type="match status" value="1"/>
</dbReference>
<feature type="chain" id="PRO_5042914885" evidence="4">
    <location>
        <begin position="23"/>
        <end position="533"/>
    </location>
</feature>
<evidence type="ECO:0000256" key="1">
    <source>
        <dbReference type="ARBA" id="ARBA00004613"/>
    </source>
</evidence>
<dbReference type="AlphaFoldDB" id="A0AAN9BIR4"/>
<dbReference type="PANTHER" id="PTHR22923">
    <property type="entry name" value="CEREBELLIN-RELATED"/>
    <property type="match status" value="1"/>
</dbReference>
<dbReference type="SUPFAM" id="SSF49842">
    <property type="entry name" value="TNF-like"/>
    <property type="match status" value="1"/>
</dbReference>
<dbReference type="Gene3D" id="2.60.120.40">
    <property type="match status" value="1"/>
</dbReference>
<dbReference type="PROSITE" id="PS50835">
    <property type="entry name" value="IG_LIKE"/>
    <property type="match status" value="1"/>
</dbReference>
<dbReference type="InterPro" id="IPR001073">
    <property type="entry name" value="C1q_dom"/>
</dbReference>
<feature type="domain" description="C1q" evidence="6">
    <location>
        <begin position="396"/>
        <end position="533"/>
    </location>
</feature>
<name>A0AAN9BIR4_9CAEN</name>
<feature type="signal peptide" evidence="4">
    <location>
        <begin position="1"/>
        <end position="22"/>
    </location>
</feature>
<evidence type="ECO:0000259" key="6">
    <source>
        <dbReference type="PROSITE" id="PS50871"/>
    </source>
</evidence>
<dbReference type="InterPro" id="IPR050822">
    <property type="entry name" value="Cerebellin_Synaptic_Org"/>
</dbReference>
<evidence type="ECO:0000256" key="2">
    <source>
        <dbReference type="ARBA" id="ARBA00022525"/>
    </source>
</evidence>
<proteinExistence type="predicted"/>
<dbReference type="PROSITE" id="PS50871">
    <property type="entry name" value="C1Q"/>
    <property type="match status" value="1"/>
</dbReference>
<evidence type="ECO:0000256" key="3">
    <source>
        <dbReference type="ARBA" id="ARBA00022729"/>
    </source>
</evidence>
<dbReference type="PRINTS" id="PR00007">
    <property type="entry name" value="COMPLEMNTC1Q"/>
</dbReference>
<dbReference type="SMART" id="SM00110">
    <property type="entry name" value="C1Q"/>
    <property type="match status" value="1"/>
</dbReference>
<keyword evidence="3 4" id="KW-0732">Signal</keyword>
<evidence type="ECO:0000256" key="4">
    <source>
        <dbReference type="SAM" id="SignalP"/>
    </source>
</evidence>
<evidence type="ECO:0000259" key="5">
    <source>
        <dbReference type="PROSITE" id="PS50835"/>
    </source>
</evidence>
<dbReference type="PANTHER" id="PTHR22923:SF62">
    <property type="entry name" value="CVP18"/>
    <property type="match status" value="1"/>
</dbReference>
<accession>A0AAN9BIR4</accession>
<dbReference type="Pfam" id="PF00386">
    <property type="entry name" value="C1q"/>
    <property type="match status" value="1"/>
</dbReference>
<sequence length="533" mass="59513">MAFSTLIALAVICIFACGTVRSFEWDTVPDPVVYACAGKTATFPWSFRPKPDDKLMDIQWVFEGSFVSELLASLTRNIFLPNPTFSSRLGHVTPAGLIMRDVTMADEGNYTVEVNVVEEGPYVTHRHSVYLQVGDKLMTRDGTLKAKQDPVALWDDTKGQWVIRLTCGFFTFSGQPPIHVDWTTPEGDTTQSKDYSNGHFQLTLPPPVEGGNYTCSIPEQFLPDVCVSDDHHGNTAVAASVLVDETKVRLTLLEVGQRVIEEENRVIKEENNVIKEENSVIKEENNVIKEENSVIKKENSVIKEENGVIKEENIVIKKELNDTQTQMASLTHYVDAQNEHLTQYVDSKDENMTQYVDAQSDEVMTNVRRLEYKMTESVEMLESDLSLLSSSFNETSKKSRVQFYALGLPKSCSSAEEALTFRKAITNQGEHLNASTGIFTVPYNGTYAFFVTIGSWNSKGPKSAGAFLVVDKTHIGLGFTGYPQGYHWGMTSFNAVVRLTTNQKVWLKAASRETECFGPDVVSFTGFLLTFDP</sequence>
<reference evidence="7 8" key="1">
    <citation type="submission" date="2024-02" db="EMBL/GenBank/DDBJ databases">
        <title>Chromosome-scale genome assembly of the rough periwinkle Littorina saxatilis.</title>
        <authorList>
            <person name="De Jode A."/>
            <person name="Faria R."/>
            <person name="Formenti G."/>
            <person name="Sims Y."/>
            <person name="Smith T.P."/>
            <person name="Tracey A."/>
            <person name="Wood J.M.D."/>
            <person name="Zagrodzka Z.B."/>
            <person name="Johannesson K."/>
            <person name="Butlin R.K."/>
            <person name="Leder E.H."/>
        </authorList>
    </citation>
    <scope>NUCLEOTIDE SEQUENCE [LARGE SCALE GENOMIC DNA]</scope>
    <source>
        <strain evidence="7">Snail1</strain>
        <tissue evidence="7">Muscle</tissue>
    </source>
</reference>
<gene>
    <name evidence="7" type="ORF">V1264_017503</name>
</gene>
<dbReference type="InterPro" id="IPR013783">
    <property type="entry name" value="Ig-like_fold"/>
</dbReference>
<organism evidence="7 8">
    <name type="scientific">Littorina saxatilis</name>
    <dbReference type="NCBI Taxonomy" id="31220"/>
    <lineage>
        <taxon>Eukaryota</taxon>
        <taxon>Metazoa</taxon>
        <taxon>Spiralia</taxon>
        <taxon>Lophotrochozoa</taxon>
        <taxon>Mollusca</taxon>
        <taxon>Gastropoda</taxon>
        <taxon>Caenogastropoda</taxon>
        <taxon>Littorinimorpha</taxon>
        <taxon>Littorinoidea</taxon>
        <taxon>Littorinidae</taxon>
        <taxon>Littorina</taxon>
    </lineage>
</organism>
<comment type="caution">
    <text evidence="7">The sequence shown here is derived from an EMBL/GenBank/DDBJ whole genome shotgun (WGS) entry which is preliminary data.</text>
</comment>
<dbReference type="EMBL" id="JBAMIC010000007">
    <property type="protein sequence ID" value="KAK7106227.1"/>
    <property type="molecule type" value="Genomic_DNA"/>
</dbReference>
<dbReference type="InterPro" id="IPR036179">
    <property type="entry name" value="Ig-like_dom_sf"/>
</dbReference>
<keyword evidence="2" id="KW-0964">Secreted</keyword>
<comment type="subcellular location">
    <subcellularLocation>
        <location evidence="1">Secreted</location>
    </subcellularLocation>
</comment>
<dbReference type="InterPro" id="IPR008983">
    <property type="entry name" value="Tumour_necrosis_fac-like_dom"/>
</dbReference>
<dbReference type="GO" id="GO:0005615">
    <property type="term" value="C:extracellular space"/>
    <property type="evidence" value="ECO:0007669"/>
    <property type="project" value="TreeGrafter"/>
</dbReference>
<evidence type="ECO:0000313" key="8">
    <source>
        <dbReference type="Proteomes" id="UP001374579"/>
    </source>
</evidence>
<dbReference type="Proteomes" id="UP001374579">
    <property type="component" value="Unassembled WGS sequence"/>
</dbReference>
<protein>
    <submittedName>
        <fullName evidence="7">Uncharacterized protein</fullName>
    </submittedName>
</protein>
<dbReference type="InterPro" id="IPR007110">
    <property type="entry name" value="Ig-like_dom"/>
</dbReference>